<accession>A0A9W7J1M0</accession>
<comment type="caution">
    <text evidence="3">The sequence shown here is derived from an EMBL/GenBank/DDBJ whole genome shotgun (WGS) entry which is preliminary data.</text>
</comment>
<keyword evidence="4" id="KW-1185">Reference proteome</keyword>
<dbReference type="GO" id="GO:0005634">
    <property type="term" value="C:nucleus"/>
    <property type="evidence" value="ECO:0007669"/>
    <property type="project" value="TreeGrafter"/>
</dbReference>
<dbReference type="InterPro" id="IPR039607">
    <property type="entry name" value="VQ_8/17/18/20/21/25"/>
</dbReference>
<protein>
    <submittedName>
        <fullName evidence="3">PIGMENT DEFECTIVE 337</fullName>
    </submittedName>
</protein>
<dbReference type="InterPro" id="IPR008889">
    <property type="entry name" value="VQ"/>
</dbReference>
<evidence type="ECO:0000259" key="2">
    <source>
        <dbReference type="Pfam" id="PF05678"/>
    </source>
</evidence>
<name>A0A9W7J1M0_HIBTR</name>
<evidence type="ECO:0000313" key="4">
    <source>
        <dbReference type="Proteomes" id="UP001165190"/>
    </source>
</evidence>
<feature type="domain" description="VQ" evidence="2">
    <location>
        <begin position="48"/>
        <end position="71"/>
    </location>
</feature>
<gene>
    <name evidence="3" type="ORF">HRI_004144500</name>
</gene>
<sequence>MSPPRKEVMMNGVRPTPLKINKESHLIQKPSSSADQQKRAGPIIIYMHSPKIIHTQARDFMALVQSLTGLSRSDHEVNQNTAPVLPSVSPPRKNHRVNRQEHNQTSSGITDVVLVGDVNNNNNSICSSYVPTTTVSDMNLFFADMPLFTPTSTDFFCSPRSVHKFGEMGTLNSPTLLESMKHFF</sequence>
<organism evidence="3 4">
    <name type="scientific">Hibiscus trionum</name>
    <name type="common">Flower of an hour</name>
    <dbReference type="NCBI Taxonomy" id="183268"/>
    <lineage>
        <taxon>Eukaryota</taxon>
        <taxon>Viridiplantae</taxon>
        <taxon>Streptophyta</taxon>
        <taxon>Embryophyta</taxon>
        <taxon>Tracheophyta</taxon>
        <taxon>Spermatophyta</taxon>
        <taxon>Magnoliopsida</taxon>
        <taxon>eudicotyledons</taxon>
        <taxon>Gunneridae</taxon>
        <taxon>Pentapetalae</taxon>
        <taxon>rosids</taxon>
        <taxon>malvids</taxon>
        <taxon>Malvales</taxon>
        <taxon>Malvaceae</taxon>
        <taxon>Malvoideae</taxon>
        <taxon>Hibiscus</taxon>
    </lineage>
</organism>
<dbReference type="PANTHER" id="PTHR33143:SF76">
    <property type="entry name" value="VQ MOTIF-CONTAINING PROTEIN 8, CHLOROPLASTIC"/>
    <property type="match status" value="1"/>
</dbReference>
<dbReference type="OrthoDB" id="1917757at2759"/>
<dbReference type="AlphaFoldDB" id="A0A9W7J1M0"/>
<proteinExistence type="predicted"/>
<dbReference type="PANTHER" id="PTHR33143">
    <property type="entry name" value="F16F4.1 PROTEIN-RELATED"/>
    <property type="match status" value="1"/>
</dbReference>
<dbReference type="Pfam" id="PF05678">
    <property type="entry name" value="VQ"/>
    <property type="match status" value="1"/>
</dbReference>
<dbReference type="Proteomes" id="UP001165190">
    <property type="component" value="Unassembled WGS sequence"/>
</dbReference>
<reference evidence="3" key="1">
    <citation type="submission" date="2023-05" db="EMBL/GenBank/DDBJ databases">
        <title>Genome and transcriptome analyses reveal genes involved in the formation of fine ridges on petal epidermal cells in Hibiscus trionum.</title>
        <authorList>
            <person name="Koshimizu S."/>
            <person name="Masuda S."/>
            <person name="Ishii T."/>
            <person name="Shirasu K."/>
            <person name="Hoshino A."/>
            <person name="Arita M."/>
        </authorList>
    </citation>
    <scope>NUCLEOTIDE SEQUENCE</scope>
    <source>
        <strain evidence="3">Hamamatsu line</strain>
    </source>
</reference>
<feature type="region of interest" description="Disordered" evidence="1">
    <location>
        <begin position="76"/>
        <end position="105"/>
    </location>
</feature>
<evidence type="ECO:0000256" key="1">
    <source>
        <dbReference type="SAM" id="MobiDB-lite"/>
    </source>
</evidence>
<dbReference type="EMBL" id="BSYR01000040">
    <property type="protein sequence ID" value="GMJ04753.1"/>
    <property type="molecule type" value="Genomic_DNA"/>
</dbReference>
<evidence type="ECO:0000313" key="3">
    <source>
        <dbReference type="EMBL" id="GMJ04753.1"/>
    </source>
</evidence>